<dbReference type="PANTHER" id="PTHR31635:SF196">
    <property type="entry name" value="REVERSE TRANSCRIPTASE DOMAIN-CONTAINING PROTEIN-RELATED"/>
    <property type="match status" value="1"/>
</dbReference>
<evidence type="ECO:0000313" key="2">
    <source>
        <dbReference type="Proteomes" id="UP000472272"/>
    </source>
</evidence>
<name>A0A670HRR7_PODMU</name>
<dbReference type="PANTHER" id="PTHR31635">
    <property type="entry name" value="REVERSE TRANSCRIPTASE DOMAIN-CONTAINING PROTEIN-RELATED"/>
    <property type="match status" value="1"/>
</dbReference>
<proteinExistence type="predicted"/>
<keyword evidence="2" id="KW-1185">Reference proteome</keyword>
<reference evidence="1 2" key="1">
    <citation type="journal article" date="2019" name="Proc. Natl. Acad. Sci. U.S.A.">
        <title>Regulatory changes in pterin and carotenoid genes underlie balanced color polymorphisms in the wall lizard.</title>
        <authorList>
            <person name="Andrade P."/>
            <person name="Pinho C."/>
            <person name="Perez I de Lanuza G."/>
            <person name="Afonso S."/>
            <person name="Brejcha J."/>
            <person name="Rubin C.J."/>
            <person name="Wallerman O."/>
            <person name="Pereira P."/>
            <person name="Sabatino S.J."/>
            <person name="Bellati A."/>
            <person name="Pellitteri-Rosa D."/>
            <person name="Bosakova Z."/>
            <person name="Bunikis I."/>
            <person name="Carretero M.A."/>
            <person name="Feiner N."/>
            <person name="Marsik P."/>
            <person name="Pauperio F."/>
            <person name="Salvi D."/>
            <person name="Soler L."/>
            <person name="While G.M."/>
            <person name="Uller T."/>
            <person name="Font E."/>
            <person name="Andersson L."/>
            <person name="Carneiro M."/>
        </authorList>
    </citation>
    <scope>NUCLEOTIDE SEQUENCE</scope>
</reference>
<dbReference type="Proteomes" id="UP000472272">
    <property type="component" value="Chromosome 2"/>
</dbReference>
<organism evidence="1 2">
    <name type="scientific">Podarcis muralis</name>
    <name type="common">Wall lizard</name>
    <name type="synonym">Lacerta muralis</name>
    <dbReference type="NCBI Taxonomy" id="64176"/>
    <lineage>
        <taxon>Eukaryota</taxon>
        <taxon>Metazoa</taxon>
        <taxon>Chordata</taxon>
        <taxon>Craniata</taxon>
        <taxon>Vertebrata</taxon>
        <taxon>Euteleostomi</taxon>
        <taxon>Lepidosauria</taxon>
        <taxon>Squamata</taxon>
        <taxon>Bifurcata</taxon>
        <taxon>Unidentata</taxon>
        <taxon>Episquamata</taxon>
        <taxon>Laterata</taxon>
        <taxon>Lacertibaenia</taxon>
        <taxon>Lacertidae</taxon>
        <taxon>Podarcis</taxon>
    </lineage>
</organism>
<reference evidence="1" key="2">
    <citation type="submission" date="2025-08" db="UniProtKB">
        <authorList>
            <consortium name="Ensembl"/>
        </authorList>
    </citation>
    <scope>IDENTIFICATION</scope>
</reference>
<dbReference type="Ensembl" id="ENSPMRT00000001883.1">
    <property type="protein sequence ID" value="ENSPMRP00000001772.1"/>
    <property type="gene ID" value="ENSPMRG00000001303.1"/>
</dbReference>
<evidence type="ECO:0008006" key="3">
    <source>
        <dbReference type="Google" id="ProtNLM"/>
    </source>
</evidence>
<reference evidence="1" key="3">
    <citation type="submission" date="2025-09" db="UniProtKB">
        <authorList>
            <consortium name="Ensembl"/>
        </authorList>
    </citation>
    <scope>IDENTIFICATION</scope>
</reference>
<dbReference type="AlphaFoldDB" id="A0A670HRR7"/>
<accession>A0A670HRR7</accession>
<dbReference type="GeneTree" id="ENSGT01150000286916"/>
<evidence type="ECO:0000313" key="1">
    <source>
        <dbReference type="Ensembl" id="ENSPMRP00000001772.1"/>
    </source>
</evidence>
<sequence length="365" mass="42932">RESSRCSHNTHLTKTLQNYLKENDVNNITTPLLWDAMKAVTRGACIKEKTFLKKQTSSKIKLNTFAMVSGLQVNFTKSEAMCFNTPPHTQKELTKVTKIKLCHTKFRYLGVQITRNLNKLYLHNYKPLWRQINKDLKRWNNMNFTLSDKIAMIKMITLPKLTYLFQTLPIWIPSTQLRSWQRKLHSFIFSHKKPRISSKYLHLPTSEGGWGIPNIEAYYTANQIRHIIPYILEDETKQWVHLERDTIENTCTTTYPLLPNKLKKIPTTLNRNTATRPHPHPSSLSPPPFSSSFFFLLPLMPQQMKWICKNVTWKKQTKNEALHFCKTRKSLIKYLKKNKQKKKLEVLTRSWNLLLLAQLGFPKPL</sequence>
<protein>
    <recommendedName>
        <fullName evidence="3">Reverse transcriptase domain-containing protein</fullName>
    </recommendedName>
</protein>